<comment type="caution">
    <text evidence="4">The sequence shown here is derived from an EMBL/GenBank/DDBJ whole genome shotgun (WGS) entry which is preliminary data.</text>
</comment>
<dbReference type="RefSeq" id="WP_132985867.1">
    <property type="nucleotide sequence ID" value="NZ_BMME01000001.1"/>
</dbReference>
<dbReference type="InterPro" id="IPR037143">
    <property type="entry name" value="4-PPantetheinyl_Trfase_dom_sf"/>
</dbReference>
<protein>
    <submittedName>
        <fullName evidence="4">4'-phosphopantetheinyl transferase</fullName>
    </submittedName>
</protein>
<feature type="domain" description="4'-phosphopantetheinyl transferase" evidence="3">
    <location>
        <begin position="84"/>
        <end position="155"/>
    </location>
</feature>
<comment type="similarity">
    <text evidence="1">Belongs to the P-Pant transferase superfamily. Gsp/Sfp/HetI/AcpT family.</text>
</comment>
<dbReference type="Proteomes" id="UP000599009">
    <property type="component" value="Unassembled WGS sequence"/>
</dbReference>
<sequence>MPLADGQLQLGPVRCAWRPYRHGRPAEPLVREWLSGELGTAAAALEIHRTEHGRPHLGAPHADWDASWSHSGEGLLMALAQGLRVGIDLELRRPRPKAGVLAERFFAPEEAAALAAMPDALREPAFVRLWCAKEAVLKAHGQGLSFGLHRLAFELEGEEWRLEACDPALGTPADWTLRTFRPAPDYLATVAWRARWT</sequence>
<dbReference type="Pfam" id="PF01648">
    <property type="entry name" value="ACPS"/>
    <property type="match status" value="1"/>
</dbReference>
<dbReference type="SUPFAM" id="SSF56214">
    <property type="entry name" value="4'-phosphopantetheinyl transferase"/>
    <property type="match status" value="2"/>
</dbReference>
<evidence type="ECO:0000256" key="1">
    <source>
        <dbReference type="ARBA" id="ARBA00010990"/>
    </source>
</evidence>
<reference evidence="5" key="1">
    <citation type="journal article" date="2019" name="Int. J. Syst. Evol. Microbiol.">
        <title>The Global Catalogue of Microorganisms (GCM) 10K type strain sequencing project: providing services to taxonomists for standard genome sequencing and annotation.</title>
        <authorList>
            <consortium name="The Broad Institute Genomics Platform"/>
            <consortium name="The Broad Institute Genome Sequencing Center for Infectious Disease"/>
            <person name="Wu L."/>
            <person name="Ma J."/>
        </authorList>
    </citation>
    <scope>NUCLEOTIDE SEQUENCE [LARGE SCALE GENOMIC DNA]</scope>
    <source>
        <strain evidence="5">CGMCC 1.8985</strain>
    </source>
</reference>
<accession>A0ABQ2E5C9</accession>
<name>A0ABQ2E5C9_9GAMM</name>
<keyword evidence="2 4" id="KW-0808">Transferase</keyword>
<dbReference type="InterPro" id="IPR050559">
    <property type="entry name" value="P-Pant_transferase_sf"/>
</dbReference>
<dbReference type="Gene3D" id="3.90.470.20">
    <property type="entry name" value="4'-phosphopantetheinyl transferase domain"/>
    <property type="match status" value="1"/>
</dbReference>
<keyword evidence="5" id="KW-1185">Reference proteome</keyword>
<dbReference type="GO" id="GO:0016740">
    <property type="term" value="F:transferase activity"/>
    <property type="evidence" value="ECO:0007669"/>
    <property type="project" value="UniProtKB-KW"/>
</dbReference>
<dbReference type="EMBL" id="BMME01000001">
    <property type="protein sequence ID" value="GGJ96522.1"/>
    <property type="molecule type" value="Genomic_DNA"/>
</dbReference>
<proteinExistence type="inferred from homology"/>
<dbReference type="PANTHER" id="PTHR12215">
    <property type="entry name" value="PHOSPHOPANTETHEINE TRANSFERASE"/>
    <property type="match status" value="1"/>
</dbReference>
<dbReference type="InterPro" id="IPR008278">
    <property type="entry name" value="4-PPantetheinyl_Trfase_dom"/>
</dbReference>
<organism evidence="4 5">
    <name type="scientific">Luteimonas terricola</name>
    <dbReference type="NCBI Taxonomy" id="645597"/>
    <lineage>
        <taxon>Bacteria</taxon>
        <taxon>Pseudomonadati</taxon>
        <taxon>Pseudomonadota</taxon>
        <taxon>Gammaproteobacteria</taxon>
        <taxon>Lysobacterales</taxon>
        <taxon>Lysobacteraceae</taxon>
        <taxon>Luteimonas</taxon>
    </lineage>
</organism>
<evidence type="ECO:0000256" key="2">
    <source>
        <dbReference type="ARBA" id="ARBA00022679"/>
    </source>
</evidence>
<evidence type="ECO:0000313" key="4">
    <source>
        <dbReference type="EMBL" id="GGJ96522.1"/>
    </source>
</evidence>
<gene>
    <name evidence="4" type="primary">hetI</name>
    <name evidence="4" type="ORF">GCM10011394_01690</name>
</gene>
<dbReference type="PANTHER" id="PTHR12215:SF10">
    <property type="entry name" value="L-AMINOADIPATE-SEMIALDEHYDE DEHYDROGENASE-PHOSPHOPANTETHEINYL TRANSFERASE"/>
    <property type="match status" value="1"/>
</dbReference>
<evidence type="ECO:0000313" key="5">
    <source>
        <dbReference type="Proteomes" id="UP000599009"/>
    </source>
</evidence>
<evidence type="ECO:0000259" key="3">
    <source>
        <dbReference type="Pfam" id="PF01648"/>
    </source>
</evidence>